<dbReference type="EMBL" id="JALKFT010000020">
    <property type="protein sequence ID" value="MCK9877725.1"/>
    <property type="molecule type" value="Genomic_DNA"/>
</dbReference>
<sequence length="249" mass="26786">MTVGYEVTDGIAYLSFNRPDKHNALRDEDVLGLISALERLDQDDDAQIGILFGQGRSFSSGGDVKDRLQRSMEEGSTGGRAHEREAFLNTVNWKPVIAATHGYCLGHALGTALFCDAIVAARNTLFQVVEIKIGLPMASFVPRLGKAAFANEVCLTGRMFTAAEGLDAGFVTRLVEDGEHVREATALARLILDNPQPAVREHVRVRRLVAAQDVSRFGDLSATFVDNWTSNTAAQAAVAARTAGLAAKS</sequence>
<feature type="region of interest" description="Disordered" evidence="2">
    <location>
        <begin position="60"/>
        <end position="81"/>
    </location>
</feature>
<name>A0ABT0K1R3_9ACTN</name>
<dbReference type="Proteomes" id="UP001201873">
    <property type="component" value="Unassembled WGS sequence"/>
</dbReference>
<keyword evidence="4" id="KW-1185">Reference proteome</keyword>
<dbReference type="InterPro" id="IPR001753">
    <property type="entry name" value="Enoyl-CoA_hydra/iso"/>
</dbReference>
<comment type="caution">
    <text evidence="3">The sequence shown here is derived from an EMBL/GenBank/DDBJ whole genome shotgun (WGS) entry which is preliminary data.</text>
</comment>
<evidence type="ECO:0000313" key="4">
    <source>
        <dbReference type="Proteomes" id="UP001201873"/>
    </source>
</evidence>
<organism evidence="3 4">
    <name type="scientific">Frankia umida</name>
    <dbReference type="NCBI Taxonomy" id="573489"/>
    <lineage>
        <taxon>Bacteria</taxon>
        <taxon>Bacillati</taxon>
        <taxon>Actinomycetota</taxon>
        <taxon>Actinomycetes</taxon>
        <taxon>Frankiales</taxon>
        <taxon>Frankiaceae</taxon>
        <taxon>Frankia</taxon>
    </lineage>
</organism>
<comment type="similarity">
    <text evidence="1">Belongs to the enoyl-CoA hydratase/isomerase family.</text>
</comment>
<evidence type="ECO:0000256" key="2">
    <source>
        <dbReference type="SAM" id="MobiDB-lite"/>
    </source>
</evidence>
<dbReference type="Pfam" id="PF00378">
    <property type="entry name" value="ECH_1"/>
    <property type="match status" value="1"/>
</dbReference>
<dbReference type="SUPFAM" id="SSF52096">
    <property type="entry name" value="ClpP/crotonase"/>
    <property type="match status" value="1"/>
</dbReference>
<protein>
    <submittedName>
        <fullName evidence="3">Enoyl-CoA hydratase/isomerase family protein</fullName>
    </submittedName>
</protein>
<dbReference type="RefSeq" id="WP_248825923.1">
    <property type="nucleotide sequence ID" value="NZ_JALKFT010000020.1"/>
</dbReference>
<dbReference type="PANTHER" id="PTHR43802:SF1">
    <property type="entry name" value="IP11341P-RELATED"/>
    <property type="match status" value="1"/>
</dbReference>
<dbReference type="InterPro" id="IPR029045">
    <property type="entry name" value="ClpP/crotonase-like_dom_sf"/>
</dbReference>
<evidence type="ECO:0000256" key="1">
    <source>
        <dbReference type="ARBA" id="ARBA00005254"/>
    </source>
</evidence>
<dbReference type="Gene3D" id="3.90.226.10">
    <property type="entry name" value="2-enoyl-CoA Hydratase, Chain A, domain 1"/>
    <property type="match status" value="1"/>
</dbReference>
<dbReference type="PANTHER" id="PTHR43802">
    <property type="entry name" value="ENOYL-COA HYDRATASE"/>
    <property type="match status" value="1"/>
</dbReference>
<dbReference type="CDD" id="cd06558">
    <property type="entry name" value="crotonase-like"/>
    <property type="match status" value="1"/>
</dbReference>
<feature type="compositionally biased region" description="Basic and acidic residues" evidence="2">
    <location>
        <begin position="63"/>
        <end position="73"/>
    </location>
</feature>
<reference evidence="3 4" key="1">
    <citation type="submission" date="2022-04" db="EMBL/GenBank/DDBJ databases">
        <title>Genome diversity in the genus Frankia.</title>
        <authorList>
            <person name="Carlos-Shanley C."/>
            <person name="Hahn D."/>
        </authorList>
    </citation>
    <scope>NUCLEOTIDE SEQUENCE [LARGE SCALE GENOMIC DNA]</scope>
    <source>
        <strain evidence="3 4">Ag45/Mut15</strain>
    </source>
</reference>
<proteinExistence type="inferred from homology"/>
<gene>
    <name evidence="3" type="ORF">MXD59_18410</name>
</gene>
<evidence type="ECO:0000313" key="3">
    <source>
        <dbReference type="EMBL" id="MCK9877725.1"/>
    </source>
</evidence>
<accession>A0ABT0K1R3</accession>